<reference evidence="2" key="1">
    <citation type="submission" date="2019-10" db="EMBL/GenBank/DDBJ databases">
        <authorList>
            <person name="Soares A.E.R."/>
            <person name="Aleixo A."/>
            <person name="Schneider P."/>
            <person name="Miyaki C.Y."/>
            <person name="Schneider M.P."/>
            <person name="Mello C."/>
            <person name="Vasconcelos A.T.R."/>
        </authorList>
    </citation>
    <scope>NUCLEOTIDE SEQUENCE</scope>
    <source>
        <tissue evidence="2">Muscle</tissue>
    </source>
</reference>
<dbReference type="Pfam" id="PF03690">
    <property type="entry name" value="MYG1_exonuc"/>
    <property type="match status" value="1"/>
</dbReference>
<dbReference type="Proteomes" id="UP001145742">
    <property type="component" value="Unassembled WGS sequence"/>
</dbReference>
<organism evidence="2 3">
    <name type="scientific">Willisornis vidua</name>
    <name type="common">Xingu scale-backed antbird</name>
    <dbReference type="NCBI Taxonomy" id="1566151"/>
    <lineage>
        <taxon>Eukaryota</taxon>
        <taxon>Metazoa</taxon>
        <taxon>Chordata</taxon>
        <taxon>Craniata</taxon>
        <taxon>Vertebrata</taxon>
        <taxon>Euteleostomi</taxon>
        <taxon>Archelosauria</taxon>
        <taxon>Archosauria</taxon>
        <taxon>Dinosauria</taxon>
        <taxon>Saurischia</taxon>
        <taxon>Theropoda</taxon>
        <taxon>Coelurosauria</taxon>
        <taxon>Aves</taxon>
        <taxon>Neognathae</taxon>
        <taxon>Neoaves</taxon>
        <taxon>Telluraves</taxon>
        <taxon>Australaves</taxon>
        <taxon>Passeriformes</taxon>
        <taxon>Thamnophilidae</taxon>
        <taxon>Willisornis</taxon>
    </lineage>
</organism>
<keyword evidence="3" id="KW-1185">Reference proteome</keyword>
<dbReference type="EMBL" id="WHWB01024726">
    <property type="protein sequence ID" value="KAJ7428645.1"/>
    <property type="molecule type" value="Genomic_DNA"/>
</dbReference>
<evidence type="ECO:0000256" key="1">
    <source>
        <dbReference type="ARBA" id="ARBA00010105"/>
    </source>
</evidence>
<name>A0ABQ9DZ45_9PASS</name>
<dbReference type="PANTHER" id="PTHR11215">
    <property type="entry name" value="METAL DEPENDENT HYDROLASE - RELATED"/>
    <property type="match status" value="1"/>
</dbReference>
<proteinExistence type="inferred from homology"/>
<protein>
    <submittedName>
        <fullName evidence="2">Uncharacterized protein</fullName>
    </submittedName>
</protein>
<dbReference type="PANTHER" id="PTHR11215:SF1">
    <property type="entry name" value="MYG1 EXONUCLEASE"/>
    <property type="match status" value="1"/>
</dbReference>
<dbReference type="InterPro" id="IPR003226">
    <property type="entry name" value="MYG1_exonuclease"/>
</dbReference>
<evidence type="ECO:0000313" key="3">
    <source>
        <dbReference type="Proteomes" id="UP001145742"/>
    </source>
</evidence>
<comment type="similarity">
    <text evidence="1">Belongs to the MYG1 family.</text>
</comment>
<accession>A0ABQ9DZ45</accession>
<comment type="caution">
    <text evidence="2">The sequence shown here is derived from an EMBL/GenBank/DDBJ whole genome shotgun (WGS) entry which is preliminary data.</text>
</comment>
<sequence>MELVGREFMDRLDFYHRAWLPARALVEEAVRHRLEVDSSGQILELPQGSCPWKEHLFQLEQDLALPRPLQLVLFPDRSGQWRVQSVPTGPHTFQSR</sequence>
<gene>
    <name evidence="2" type="ORF">WISP_01116</name>
</gene>
<evidence type="ECO:0000313" key="2">
    <source>
        <dbReference type="EMBL" id="KAJ7428645.1"/>
    </source>
</evidence>